<dbReference type="PROSITE" id="PS50904">
    <property type="entry name" value="PRELI_MSF1"/>
    <property type="match status" value="1"/>
</dbReference>
<sequence length="168" mass="19466">MKLFKSTHNFGYEWSLVSAANWQKYPNENCPHVRHVDVLNRKLDPETGVLITERLLTVEQNVPRIILKLLGTDETQYVREISTIDPRKKTLTMQSVNITTSHLLTIEEETTYYEHPEDKKQTQMSQQATVSAGSLLSRWSNMVEDFSLNRFKHNAAVGREGFCKVLER</sequence>
<accession>A0ABR3BFQ1</accession>
<gene>
    <name evidence="2" type="ORF">J3Q64DRAFT_1609888</name>
</gene>
<proteinExistence type="predicted"/>
<evidence type="ECO:0000313" key="3">
    <source>
        <dbReference type="Proteomes" id="UP001448207"/>
    </source>
</evidence>
<name>A0ABR3BFQ1_PHYBL</name>
<comment type="caution">
    <text evidence="2">The sequence shown here is derived from an EMBL/GenBank/DDBJ whole genome shotgun (WGS) entry which is preliminary data.</text>
</comment>
<dbReference type="Proteomes" id="UP001448207">
    <property type="component" value="Unassembled WGS sequence"/>
</dbReference>
<dbReference type="PANTHER" id="PTHR11158">
    <property type="entry name" value="MSF1/PX19 RELATED"/>
    <property type="match status" value="1"/>
</dbReference>
<evidence type="ECO:0000313" key="2">
    <source>
        <dbReference type="EMBL" id="KAL0097684.1"/>
    </source>
</evidence>
<reference evidence="2 3" key="1">
    <citation type="submission" date="2024-04" db="EMBL/GenBank/DDBJ databases">
        <title>Symmetric and asymmetric DNA N6-adenine methylation regulates different biological responses in Mucorales.</title>
        <authorList>
            <consortium name="Lawrence Berkeley National Laboratory"/>
            <person name="Lax C."/>
            <person name="Mondo S.J."/>
            <person name="Osorio-Concepcion M."/>
            <person name="Muszewska A."/>
            <person name="Corrochano-Luque M."/>
            <person name="Gutierrez G."/>
            <person name="Riley R."/>
            <person name="Lipzen A."/>
            <person name="Guo J."/>
            <person name="Hundley H."/>
            <person name="Amirebrahimi M."/>
            <person name="Ng V."/>
            <person name="Lorenzo-Gutierrez D."/>
            <person name="Binder U."/>
            <person name="Yang J."/>
            <person name="Song Y."/>
            <person name="Canovas D."/>
            <person name="Navarro E."/>
            <person name="Freitag M."/>
            <person name="Gabaldon T."/>
            <person name="Grigoriev I.V."/>
            <person name="Corrochano L.M."/>
            <person name="Nicolas F.E."/>
            <person name="Garre V."/>
        </authorList>
    </citation>
    <scope>NUCLEOTIDE SEQUENCE [LARGE SCALE GENOMIC DNA]</scope>
    <source>
        <strain evidence="2 3">L51</strain>
    </source>
</reference>
<dbReference type="InterPro" id="IPR037365">
    <property type="entry name" value="Slowmo/Ups"/>
</dbReference>
<feature type="non-terminal residue" evidence="2">
    <location>
        <position position="168"/>
    </location>
</feature>
<evidence type="ECO:0000259" key="1">
    <source>
        <dbReference type="PROSITE" id="PS50904"/>
    </source>
</evidence>
<dbReference type="EMBL" id="JBCLYO010000001">
    <property type="protein sequence ID" value="KAL0097684.1"/>
    <property type="molecule type" value="Genomic_DNA"/>
</dbReference>
<dbReference type="InterPro" id="IPR006797">
    <property type="entry name" value="PRELI/MSF1_dom"/>
</dbReference>
<feature type="domain" description="PRELI/MSF1" evidence="1">
    <location>
        <begin position="1"/>
        <end position="168"/>
    </location>
</feature>
<protein>
    <submittedName>
        <fullName evidence="2">PRELI-like family-domain-containing protein</fullName>
    </submittedName>
</protein>
<keyword evidence="3" id="KW-1185">Reference proteome</keyword>
<organism evidence="2 3">
    <name type="scientific">Phycomyces blakesleeanus</name>
    <dbReference type="NCBI Taxonomy" id="4837"/>
    <lineage>
        <taxon>Eukaryota</taxon>
        <taxon>Fungi</taxon>
        <taxon>Fungi incertae sedis</taxon>
        <taxon>Mucoromycota</taxon>
        <taxon>Mucoromycotina</taxon>
        <taxon>Mucoromycetes</taxon>
        <taxon>Mucorales</taxon>
        <taxon>Phycomycetaceae</taxon>
        <taxon>Phycomyces</taxon>
    </lineage>
</organism>
<dbReference type="Pfam" id="PF04707">
    <property type="entry name" value="PRELI"/>
    <property type="match status" value="1"/>
</dbReference>